<proteinExistence type="predicted"/>
<reference evidence="3 4" key="1">
    <citation type="submission" date="2020-10" db="EMBL/GenBank/DDBJ databases">
        <title>The Coptis chinensis genome and diversification of protoberbering-type alkaloids.</title>
        <authorList>
            <person name="Wang B."/>
            <person name="Shu S."/>
            <person name="Song C."/>
            <person name="Liu Y."/>
        </authorList>
    </citation>
    <scope>NUCLEOTIDE SEQUENCE [LARGE SCALE GENOMIC DNA]</scope>
    <source>
        <strain evidence="3">HL-2020</strain>
        <tissue evidence="3">Leaf</tissue>
    </source>
</reference>
<feature type="region of interest" description="Disordered" evidence="2">
    <location>
        <begin position="1"/>
        <end position="35"/>
    </location>
</feature>
<feature type="coiled-coil region" evidence="1">
    <location>
        <begin position="190"/>
        <end position="217"/>
    </location>
</feature>
<dbReference type="Proteomes" id="UP000631114">
    <property type="component" value="Unassembled WGS sequence"/>
</dbReference>
<organism evidence="3 4">
    <name type="scientific">Coptis chinensis</name>
    <dbReference type="NCBI Taxonomy" id="261450"/>
    <lineage>
        <taxon>Eukaryota</taxon>
        <taxon>Viridiplantae</taxon>
        <taxon>Streptophyta</taxon>
        <taxon>Embryophyta</taxon>
        <taxon>Tracheophyta</taxon>
        <taxon>Spermatophyta</taxon>
        <taxon>Magnoliopsida</taxon>
        <taxon>Ranunculales</taxon>
        <taxon>Ranunculaceae</taxon>
        <taxon>Coptidoideae</taxon>
        <taxon>Coptis</taxon>
    </lineage>
</organism>
<protein>
    <submittedName>
        <fullName evidence="3">Uncharacterized protein</fullName>
    </submittedName>
</protein>
<dbReference type="EMBL" id="JADFTS010000006">
    <property type="protein sequence ID" value="KAF9603284.1"/>
    <property type="molecule type" value="Genomic_DNA"/>
</dbReference>
<comment type="caution">
    <text evidence="3">The sequence shown here is derived from an EMBL/GenBank/DDBJ whole genome shotgun (WGS) entry which is preliminary data.</text>
</comment>
<evidence type="ECO:0000313" key="3">
    <source>
        <dbReference type="EMBL" id="KAF9603284.1"/>
    </source>
</evidence>
<accession>A0A835HPU3</accession>
<keyword evidence="4" id="KW-1185">Reference proteome</keyword>
<evidence type="ECO:0000256" key="2">
    <source>
        <dbReference type="SAM" id="MobiDB-lite"/>
    </source>
</evidence>
<dbReference type="AlphaFoldDB" id="A0A835HPU3"/>
<evidence type="ECO:0000256" key="1">
    <source>
        <dbReference type="SAM" id="Coils"/>
    </source>
</evidence>
<name>A0A835HPU3_9MAGN</name>
<dbReference type="OrthoDB" id="1430750at2759"/>
<evidence type="ECO:0000313" key="4">
    <source>
        <dbReference type="Proteomes" id="UP000631114"/>
    </source>
</evidence>
<sequence>MSEASEASGFEANESEASETTAKTKGPRFQVEFTDDGQATGQYRAKYATIVGQVEIDLPLIRKECTLRKLNTAWKQKKYELRQVKKNSPTGEVSRTKGYVAIHTRRDGSCINFETKQSLEEIDRLVSNEPDIVERDLDNDPIALVIGRDGRGRVRGLGSGVTKTVYHASAPYKEIAQREKRVRENSESGYEAIMARLDEADKARKILEDEVAYFKRQSSGLGNASQDLSKLRLDATGIQHKLVVQHRVWRNHRLKRNDRMDNRGGEWSKQGGRKNRLSLAVLIVDQPRPAPPLLRLSLNARNS</sequence>
<gene>
    <name evidence="3" type="ORF">IFM89_034617</name>
</gene>
<keyword evidence="1" id="KW-0175">Coiled coil</keyword>